<gene>
    <name evidence="3" type="ORF">COU48_02725</name>
</gene>
<evidence type="ECO:0000313" key="3">
    <source>
        <dbReference type="EMBL" id="PIR68685.1"/>
    </source>
</evidence>
<dbReference type="AlphaFoldDB" id="A0A2J0JH88"/>
<protein>
    <submittedName>
        <fullName evidence="3">Uncharacterized protein</fullName>
    </submittedName>
</protein>
<sequence>MKNYIISIISGALFVSFVTYATVQTKQIEDQKTLATENTNIPSTETPNTNVVSFKNATSDTTTSTTKEINIIPITDSYKNEKDTIYKHENEGKYENEKYDD</sequence>
<keyword evidence="2" id="KW-0732">Signal</keyword>
<proteinExistence type="predicted"/>
<feature type="signal peptide" evidence="2">
    <location>
        <begin position="1"/>
        <end position="21"/>
    </location>
</feature>
<dbReference type="EMBL" id="PFCP01000064">
    <property type="protein sequence ID" value="PIR68685.1"/>
    <property type="molecule type" value="Genomic_DNA"/>
</dbReference>
<reference evidence="4" key="1">
    <citation type="submission" date="2017-09" db="EMBL/GenBank/DDBJ databases">
        <title>Depth-based differentiation of microbial function through sediment-hosted aquifers and enrichment of novel symbionts in the deep terrestrial subsurface.</title>
        <authorList>
            <person name="Probst A.J."/>
            <person name="Ladd B."/>
            <person name="Jarett J.K."/>
            <person name="Geller-Mcgrath D.E."/>
            <person name="Sieber C.M.K."/>
            <person name="Emerson J.B."/>
            <person name="Anantharaman K."/>
            <person name="Thomas B.C."/>
            <person name="Malmstrom R."/>
            <person name="Stieglmeier M."/>
            <person name="Klingl A."/>
            <person name="Woyke T."/>
            <person name="Ryan C.M."/>
            <person name="Banfield J.F."/>
        </authorList>
    </citation>
    <scope>NUCLEOTIDE SEQUENCE [LARGE SCALE GENOMIC DNA]</scope>
</reference>
<feature type="region of interest" description="Disordered" evidence="1">
    <location>
        <begin position="80"/>
        <end position="101"/>
    </location>
</feature>
<organism evidence="3 4">
    <name type="scientific">Candidatus Nomurabacteria bacterium CG10_big_fil_rev_8_21_14_0_10_03_31_7</name>
    <dbReference type="NCBI Taxonomy" id="1974730"/>
    <lineage>
        <taxon>Bacteria</taxon>
        <taxon>Candidatus Nomuraibacteriota</taxon>
    </lineage>
</organism>
<dbReference type="Proteomes" id="UP000228613">
    <property type="component" value="Unassembled WGS sequence"/>
</dbReference>
<comment type="caution">
    <text evidence="3">The sequence shown here is derived from an EMBL/GenBank/DDBJ whole genome shotgun (WGS) entry which is preliminary data.</text>
</comment>
<accession>A0A2J0JH88</accession>
<evidence type="ECO:0000256" key="2">
    <source>
        <dbReference type="SAM" id="SignalP"/>
    </source>
</evidence>
<name>A0A2J0JH88_9BACT</name>
<evidence type="ECO:0000256" key="1">
    <source>
        <dbReference type="SAM" id="MobiDB-lite"/>
    </source>
</evidence>
<evidence type="ECO:0000313" key="4">
    <source>
        <dbReference type="Proteomes" id="UP000228613"/>
    </source>
</evidence>
<feature type="chain" id="PRO_5014445561" evidence="2">
    <location>
        <begin position="22"/>
        <end position="101"/>
    </location>
</feature>